<gene>
    <name evidence="4" type="ORF">GIB67_018436</name>
</gene>
<feature type="repeat" description="PPR" evidence="3">
    <location>
        <begin position="339"/>
        <end position="373"/>
    </location>
</feature>
<keyword evidence="5" id="KW-1185">Reference proteome</keyword>
<feature type="repeat" description="PPR" evidence="3">
    <location>
        <begin position="651"/>
        <end position="685"/>
    </location>
</feature>
<protein>
    <recommendedName>
        <fullName evidence="6">Pentatricopeptide repeat-containing protein</fullName>
    </recommendedName>
</protein>
<dbReference type="Proteomes" id="UP000541444">
    <property type="component" value="Unassembled WGS sequence"/>
</dbReference>
<feature type="repeat" description="PPR" evidence="3">
    <location>
        <begin position="828"/>
        <end position="862"/>
    </location>
</feature>
<dbReference type="AlphaFoldDB" id="A0A7J7LJ76"/>
<dbReference type="PANTHER" id="PTHR46128:SF211">
    <property type="entry name" value="PENTACOTRIPEPTIDE-REPEAT REGION OF PRORP DOMAIN-CONTAINING PROTEIN"/>
    <property type="match status" value="1"/>
</dbReference>
<dbReference type="InterPro" id="IPR011990">
    <property type="entry name" value="TPR-like_helical_dom_sf"/>
</dbReference>
<dbReference type="Pfam" id="PF13041">
    <property type="entry name" value="PPR_2"/>
    <property type="match status" value="2"/>
</dbReference>
<accession>A0A7J7LJ76</accession>
<feature type="repeat" description="PPR" evidence="3">
    <location>
        <begin position="515"/>
        <end position="549"/>
    </location>
</feature>
<dbReference type="InterPro" id="IPR002885">
    <property type="entry name" value="PPR_rpt"/>
</dbReference>
<dbReference type="OrthoDB" id="185373at2759"/>
<comment type="similarity">
    <text evidence="1">Belongs to the PPR family. P subfamily.</text>
</comment>
<evidence type="ECO:0000256" key="2">
    <source>
        <dbReference type="ARBA" id="ARBA00022737"/>
    </source>
</evidence>
<organism evidence="4 5">
    <name type="scientific">Kingdonia uniflora</name>
    <dbReference type="NCBI Taxonomy" id="39325"/>
    <lineage>
        <taxon>Eukaryota</taxon>
        <taxon>Viridiplantae</taxon>
        <taxon>Streptophyta</taxon>
        <taxon>Embryophyta</taxon>
        <taxon>Tracheophyta</taxon>
        <taxon>Spermatophyta</taxon>
        <taxon>Magnoliopsida</taxon>
        <taxon>Ranunculales</taxon>
        <taxon>Circaeasteraceae</taxon>
        <taxon>Kingdonia</taxon>
    </lineage>
</organism>
<evidence type="ECO:0000313" key="5">
    <source>
        <dbReference type="Proteomes" id="UP000541444"/>
    </source>
</evidence>
<dbReference type="Gene3D" id="1.25.40.10">
    <property type="entry name" value="Tetratricopeptide repeat domain"/>
    <property type="match status" value="8"/>
</dbReference>
<dbReference type="PROSITE" id="PS51375">
    <property type="entry name" value="PPR"/>
    <property type="match status" value="8"/>
</dbReference>
<evidence type="ECO:0000313" key="4">
    <source>
        <dbReference type="EMBL" id="KAF6142725.1"/>
    </source>
</evidence>
<proteinExistence type="inferred from homology"/>
<keyword evidence="2" id="KW-0677">Repeat</keyword>
<evidence type="ECO:0008006" key="6">
    <source>
        <dbReference type="Google" id="ProtNLM"/>
    </source>
</evidence>
<reference evidence="4 5" key="1">
    <citation type="journal article" date="2020" name="IScience">
        <title>Genome Sequencing of the Endangered Kingdonia uniflora (Circaeasteraceae, Ranunculales) Reveals Potential Mechanisms of Evolutionary Specialization.</title>
        <authorList>
            <person name="Sun Y."/>
            <person name="Deng T."/>
            <person name="Zhang A."/>
            <person name="Moore M.J."/>
            <person name="Landis J.B."/>
            <person name="Lin N."/>
            <person name="Zhang H."/>
            <person name="Zhang X."/>
            <person name="Huang J."/>
            <person name="Zhang X."/>
            <person name="Sun H."/>
            <person name="Wang H."/>
        </authorList>
    </citation>
    <scope>NUCLEOTIDE SEQUENCE [LARGE SCALE GENOMIC DNA]</scope>
    <source>
        <strain evidence="4">TB1705</strain>
        <tissue evidence="4">Leaf</tissue>
    </source>
</reference>
<sequence length="873" mass="100585">MLSKCTSFRNFLTPILSKRFIISSKFSSYLPSPTPPPSSSKLDSYDPKLMSLSVKAWFQLGNDTLLNRVFEILAWKGDDLEARRAGGAELCKLSLPLSESFVLKVLNYGKDVYPCLRFFDWAGHQYGFCHTRTTFHSIFKKFAKPELMPMMAGFLQDYKNQRYSYSVRFYDTLVMGYAITGKPDIALQLFGKMRFNGTDLDPFAYHVFLDALLEVSRYDLFDVVSKQITLRGLESEITSILRVKRLCKEKRIDEAKSYVCDLMSNGGPIDDHSISILVDALCKRKEFAEAGQLLEKGRDIVCMSRAYGIWIRNLTQAGKVDEALEFMRTKKFLEGYAPNVFCYNTLICSLLKENRLIEVYDLLMEMKNEQIAPDKVTMNASLCFFCKAGMGEVALDLFKSRSELRLSLHRLSYNYLIHTLCRDGSIDEAYFVLKDSIKQGYLPDKVTFRKLADALFSKGKLDKMEDLVGLSLEHKDIYNENLRDNKYFSALCRAGRLEDAYSIHCEHKRLSKVTNMRSYFHLINGFKRFNRGDIASKLLMDMQDSGLKPPRQLYRAVICCICAMDNPETHFYELLKMQWSRPESSEQICSFFIDGAGHAGKPEFAKEVFEMIGKRGLEPSLSSKIFMLQGYLKNERIADAHKFYENERNPSMRLHNTMVVGLCKAKEPDMALQVIRDLRVKGLVPSLQCYEELLHSVCSIKKYDMAVEVIEELTKARRPISSFIGNVLLVHSLTDQELYRAWRRSGVENTDSSSSNSLTIGNLIALFSGGSKVDRYLGIMDEVIELYFPLDLFTYNMLMKRAACLYMHTVDYAIELFDRMRKKGYQPNKWSYDVIIFGLCKNGRRDEALRWVDEMHRKGFELTKHTRQLLDTL</sequence>
<feature type="repeat" description="PPR" evidence="3">
    <location>
        <begin position="585"/>
        <end position="619"/>
    </location>
</feature>
<comment type="caution">
    <text evidence="4">The sequence shown here is derived from an EMBL/GenBank/DDBJ whole genome shotgun (WGS) entry which is preliminary data.</text>
</comment>
<feature type="repeat" description="PPR" evidence="3">
    <location>
        <begin position="166"/>
        <end position="200"/>
    </location>
</feature>
<dbReference type="InterPro" id="IPR050872">
    <property type="entry name" value="PPR_P_subfamily"/>
</dbReference>
<dbReference type="PANTHER" id="PTHR46128">
    <property type="entry name" value="MITOCHONDRIAL GROUP I INTRON SPLICING FACTOR CCM1"/>
    <property type="match status" value="1"/>
</dbReference>
<dbReference type="EMBL" id="JACGCM010002247">
    <property type="protein sequence ID" value="KAF6142725.1"/>
    <property type="molecule type" value="Genomic_DNA"/>
</dbReference>
<name>A0A7J7LJ76_9MAGN</name>
<evidence type="ECO:0000256" key="3">
    <source>
        <dbReference type="PROSITE-ProRule" id="PRU00708"/>
    </source>
</evidence>
<feature type="repeat" description="PPR" evidence="3">
    <location>
        <begin position="409"/>
        <end position="443"/>
    </location>
</feature>
<dbReference type="NCBIfam" id="TIGR00756">
    <property type="entry name" value="PPR"/>
    <property type="match status" value="4"/>
</dbReference>
<dbReference type="Pfam" id="PF01535">
    <property type="entry name" value="PPR"/>
    <property type="match status" value="5"/>
</dbReference>
<evidence type="ECO:0000256" key="1">
    <source>
        <dbReference type="ARBA" id="ARBA00007626"/>
    </source>
</evidence>
<feature type="repeat" description="PPR" evidence="3">
    <location>
        <begin position="791"/>
        <end position="827"/>
    </location>
</feature>